<dbReference type="STRING" id="45067.Llan_0327"/>
<dbReference type="Gene3D" id="1.20.1440.330">
    <property type="match status" value="1"/>
</dbReference>
<sequence length="402" mass="46190">MGYIVPEYSDLQKKTDDLEDYFNRLCKRYISLRYEELRSKVTALEKKYDEKITKKTSWFSFSNPELRRDQTACIAQLLPKLPEAGEKEQINLAQNILQGAIFYRYKRITVSYQGVAYSFLGYTPENSALSRTLEEEFHLLELDDETLATCCEAYLAYLRQPDKSRTNKKVGDLFPYIQEDGEFYKKLEQVITVAKIGAQAIRQQLQIIAFVKSVAHALRETDKGVDDIFTELSEVVLEKLKAEPYLTKQDIVSLLRSKKTPKNQIFVEIFILSLPRQGVTKSGVQIEEDWIKPFKDYMVEALSITSNYVLIGSYVMALSLCKTERPKLKDALNHTLGAKGVNQLDDDTIALALEAFKTYVEIPGRPAMDCKAWNLDTGEEHMRQDLIELYNRVMKRTASLAC</sequence>
<evidence type="ECO:0000313" key="2">
    <source>
        <dbReference type="Proteomes" id="UP000054869"/>
    </source>
</evidence>
<reference evidence="1 2" key="1">
    <citation type="submission" date="2015-11" db="EMBL/GenBank/DDBJ databases">
        <title>Genomic analysis of 38 Legionella species identifies large and diverse effector repertoires.</title>
        <authorList>
            <person name="Burstein D."/>
            <person name="Amaro F."/>
            <person name="Zusman T."/>
            <person name="Lifshitz Z."/>
            <person name="Cohen O."/>
            <person name="Gilbert J.A."/>
            <person name="Pupko T."/>
            <person name="Shuman H.A."/>
            <person name="Segal G."/>
        </authorList>
    </citation>
    <scope>NUCLEOTIDE SEQUENCE [LARGE SCALE GENOMIC DNA]</scope>
    <source>
        <strain evidence="1 2">ATCC 49751</strain>
    </source>
</reference>
<dbReference type="OrthoDB" id="5642346at2"/>
<keyword evidence="2" id="KW-1185">Reference proteome</keyword>
<dbReference type="EMBL" id="LNYI01000008">
    <property type="protein sequence ID" value="KTD24765.1"/>
    <property type="molecule type" value="Genomic_DNA"/>
</dbReference>
<comment type="caution">
    <text evidence="1">The sequence shown here is derived from an EMBL/GenBank/DDBJ whole genome shotgun (WGS) entry which is preliminary data.</text>
</comment>
<dbReference type="PATRIC" id="fig|45067.4.peg.347"/>
<accession>A0A0W0VXQ0</accession>
<dbReference type="Proteomes" id="UP000054869">
    <property type="component" value="Unassembled WGS sequence"/>
</dbReference>
<evidence type="ECO:0000313" key="1">
    <source>
        <dbReference type="EMBL" id="KTD24765.1"/>
    </source>
</evidence>
<dbReference type="AlphaFoldDB" id="A0A0W0VXQ0"/>
<name>A0A0W0VXQ0_9GAMM</name>
<protein>
    <recommendedName>
        <fullName evidence="3">Substrate of the Dot/Icm secretion system</fullName>
    </recommendedName>
</protein>
<dbReference type="RefSeq" id="WP_028372902.1">
    <property type="nucleotide sequence ID" value="NZ_CAAAJD010000008.1"/>
</dbReference>
<gene>
    <name evidence="1" type="ORF">Llan_0327</name>
</gene>
<evidence type="ECO:0008006" key="3">
    <source>
        <dbReference type="Google" id="ProtNLM"/>
    </source>
</evidence>
<dbReference type="InterPro" id="IPR044887">
    <property type="entry name" value="SoDot-IcmSS_sf"/>
</dbReference>
<organism evidence="1 2">
    <name type="scientific">Legionella lansingensis</name>
    <dbReference type="NCBI Taxonomy" id="45067"/>
    <lineage>
        <taxon>Bacteria</taxon>
        <taxon>Pseudomonadati</taxon>
        <taxon>Pseudomonadota</taxon>
        <taxon>Gammaproteobacteria</taxon>
        <taxon>Legionellales</taxon>
        <taxon>Legionellaceae</taxon>
        <taxon>Legionella</taxon>
    </lineage>
</organism>
<proteinExistence type="predicted"/>
<dbReference type="eggNOG" id="ENOG5031EYH">
    <property type="taxonomic scope" value="Bacteria"/>
</dbReference>